<evidence type="ECO:0000313" key="1">
    <source>
        <dbReference type="EMBL" id="TXL57823.1"/>
    </source>
</evidence>
<name>A0A5C8NFX3_9BACI</name>
<comment type="caution">
    <text evidence="1">The sequence shown here is derived from an EMBL/GenBank/DDBJ whole genome shotgun (WGS) entry which is preliminary data.</text>
</comment>
<sequence length="127" mass="14576">MSGSKPPSVSIKIDNKQYDTQLGTYCWNAECVDTVGPVELLKEKEPIQVKAGEQITLNMDYTPKPNEIHLSQIENDDEVEIEVNHNQFIAPNEKGTYFYVYSVWWIDEEDENLSHGDAFYAFALEVK</sequence>
<keyword evidence="2" id="KW-1185">Reference proteome</keyword>
<dbReference type="OrthoDB" id="1797983at2"/>
<dbReference type="EMBL" id="VDUW01000017">
    <property type="protein sequence ID" value="TXL57823.1"/>
    <property type="molecule type" value="Genomic_DNA"/>
</dbReference>
<gene>
    <name evidence="1" type="ORF">FHP05_14855</name>
</gene>
<organism evidence="1 2">
    <name type="scientific">Cerasibacillus terrae</name>
    <dbReference type="NCBI Taxonomy" id="2498845"/>
    <lineage>
        <taxon>Bacteria</taxon>
        <taxon>Bacillati</taxon>
        <taxon>Bacillota</taxon>
        <taxon>Bacilli</taxon>
        <taxon>Bacillales</taxon>
        <taxon>Bacillaceae</taxon>
        <taxon>Cerasibacillus</taxon>
    </lineage>
</organism>
<dbReference type="Proteomes" id="UP000321574">
    <property type="component" value="Unassembled WGS sequence"/>
</dbReference>
<protein>
    <submittedName>
        <fullName evidence="1">Uncharacterized protein</fullName>
    </submittedName>
</protein>
<dbReference type="AlphaFoldDB" id="A0A5C8NFX3"/>
<evidence type="ECO:0000313" key="2">
    <source>
        <dbReference type="Proteomes" id="UP000321574"/>
    </source>
</evidence>
<accession>A0A5C8NFX3</accession>
<reference evidence="1 2" key="1">
    <citation type="submission" date="2019-06" db="EMBL/GenBank/DDBJ databases">
        <title>Cerasibacillus sp. nov., isolated from maize field.</title>
        <authorList>
            <person name="Lin S.-Y."/>
            <person name="Tsai C.-F."/>
            <person name="Young C.-C."/>
        </authorList>
    </citation>
    <scope>NUCLEOTIDE SEQUENCE [LARGE SCALE GENOMIC DNA]</scope>
    <source>
        <strain evidence="1 2">CC-CFT480</strain>
    </source>
</reference>
<proteinExistence type="predicted"/>